<dbReference type="OrthoDB" id="9780891at2"/>
<dbReference type="GO" id="GO:0016787">
    <property type="term" value="F:hydrolase activity"/>
    <property type="evidence" value="ECO:0007669"/>
    <property type="project" value="UniProtKB-KW"/>
</dbReference>
<dbReference type="InterPro" id="IPR029062">
    <property type="entry name" value="Class_I_gatase-like"/>
</dbReference>
<name>A0A1I6T9B4_9FLAO</name>
<dbReference type="Pfam" id="PF14871">
    <property type="entry name" value="GHL6"/>
    <property type="match status" value="1"/>
</dbReference>
<dbReference type="Proteomes" id="UP000183209">
    <property type="component" value="Unassembled WGS sequence"/>
</dbReference>
<evidence type="ECO:0000313" key="2">
    <source>
        <dbReference type="Proteomes" id="UP000183209"/>
    </source>
</evidence>
<dbReference type="Gene3D" id="3.40.50.880">
    <property type="match status" value="1"/>
</dbReference>
<dbReference type="RefSeq" id="WP_074978477.1">
    <property type="nucleotide sequence ID" value="NZ_FPAG01000005.1"/>
</dbReference>
<dbReference type="EMBL" id="FPAG01000005">
    <property type="protein sequence ID" value="SFS85527.1"/>
    <property type="molecule type" value="Genomic_DNA"/>
</dbReference>
<dbReference type="AlphaFoldDB" id="A0A1I6T9B4"/>
<proteinExistence type="predicted"/>
<sequence>MNNIKENIVFYLVLIIGFIGFSQGNEKEFDSREGSRQVHLDFHTSEKLLDIGSSWNKKDWQSTLKAGNVNSINIFAKGHHGWTYYNTKIGKRHPNLNFDLFGAQLEACHEIGVTAQAYITVGWNVLDAREHPEWVSTGKDGKNNFANLEAKSRPGEPFPWGWPTMYPEGPYMEHLLKHTEEIAKNYDVDGFWFDIIPVGSINYNEYSKKDMEANGIDWNDEEEAWNYHCKKMHRFFQKTNAIIKKYKPNATIYYNWTTPISNKRIVDEQYHQYNTKQDLEDLPTTWAGYDVFPVRAKYYANTGKPIVAMSGKFHSAWGEFGGFKHKDAILYEAASMLSYGAMANFGDQLHPTGKLEEATYDNIGYAYKYIKKIEDYSMNAKHLAKTAIWLSFTGRDNDLTKMLLEKQVNFVVANNLEDWSDLQLIILHSGVKLNEEETKRIQSFLDSGGKLFVMEKGAFENGKWKFDIGANYLGKATADVDYTLVSDILSEDLVQSPFLNRIPAVKVEPKPSTKVLAEIYEPYFNRTVEHWTSHDNTPYKTEAATHPALIKNGNIVWTAHQLEYNYGKEGSRVHKQLFYNALKLLLTDTYVEVNMPSSGRVNLLHQPQNDRYIVHLTYATPHQRGRAKVIEDLVTLYHIPVRVKFDKRIKKVYTVTDKVELPVKRLGDRLEVIVPELTCHQALVFEYE</sequence>
<dbReference type="InterPro" id="IPR017853">
    <property type="entry name" value="GH"/>
</dbReference>
<dbReference type="SUPFAM" id="SSF51445">
    <property type="entry name" value="(Trans)glycosidases"/>
    <property type="match status" value="1"/>
</dbReference>
<dbReference type="InterPro" id="IPR028212">
    <property type="entry name" value="GHL6"/>
</dbReference>
<accession>A0A1I6T9B4</accession>
<keyword evidence="1" id="KW-0378">Hydrolase</keyword>
<gene>
    <name evidence="1" type="ORF">SAMN04487906_1913</name>
</gene>
<dbReference type="Gene3D" id="3.20.20.80">
    <property type="entry name" value="Glycosidases"/>
    <property type="match status" value="1"/>
</dbReference>
<organism evidence="1 2">
    <name type="scientific">Zhouia amylolytica</name>
    <dbReference type="NCBI Taxonomy" id="376730"/>
    <lineage>
        <taxon>Bacteria</taxon>
        <taxon>Pseudomonadati</taxon>
        <taxon>Bacteroidota</taxon>
        <taxon>Flavobacteriia</taxon>
        <taxon>Flavobacteriales</taxon>
        <taxon>Flavobacteriaceae</taxon>
        <taxon>Zhouia</taxon>
    </lineage>
</organism>
<protein>
    <submittedName>
        <fullName evidence="1">Hypothetical glycosyl hydrolase 6</fullName>
    </submittedName>
</protein>
<reference evidence="1 2" key="1">
    <citation type="submission" date="2016-10" db="EMBL/GenBank/DDBJ databases">
        <authorList>
            <person name="de Groot N.N."/>
        </authorList>
    </citation>
    <scope>NUCLEOTIDE SEQUENCE [LARGE SCALE GENOMIC DNA]</scope>
    <source>
        <strain evidence="1 2">CGMCC 1.6114</strain>
    </source>
</reference>
<evidence type="ECO:0000313" key="1">
    <source>
        <dbReference type="EMBL" id="SFS85527.1"/>
    </source>
</evidence>